<evidence type="ECO:0000256" key="3">
    <source>
        <dbReference type="ARBA" id="ARBA00023136"/>
    </source>
</evidence>
<evidence type="ECO:0000313" key="6">
    <source>
        <dbReference type="EMBL" id="KJH49766.1"/>
    </source>
</evidence>
<reference evidence="7" key="2">
    <citation type="journal article" date="2016" name="Sci. Rep.">
        <title>Dictyocaulus viviparus genome, variome and transcriptome elucidate lungworm biology and support future intervention.</title>
        <authorList>
            <person name="McNulty S.N."/>
            <person name="Strube C."/>
            <person name="Rosa B.A."/>
            <person name="Martin J.C."/>
            <person name="Tyagi R."/>
            <person name="Choi Y.J."/>
            <person name="Wang Q."/>
            <person name="Hallsworth Pepin K."/>
            <person name="Zhang X."/>
            <person name="Ozersky P."/>
            <person name="Wilson R.K."/>
            <person name="Sternberg P.W."/>
            <person name="Gasser R.B."/>
            <person name="Mitreva M."/>
        </authorList>
    </citation>
    <scope>NUCLEOTIDE SEQUENCE [LARGE SCALE GENOMIC DNA]</scope>
    <source>
        <strain evidence="7">HannoverDv2000</strain>
    </source>
</reference>
<dbReference type="GO" id="GO:0030833">
    <property type="term" value="P:regulation of actin filament polymerization"/>
    <property type="evidence" value="ECO:0007669"/>
    <property type="project" value="InterPro"/>
</dbReference>
<reference evidence="6 7" key="1">
    <citation type="submission" date="2013-11" db="EMBL/GenBank/DDBJ databases">
        <title>Draft genome of the bovine lungworm Dictyocaulus viviparus.</title>
        <authorList>
            <person name="Mitreva M."/>
        </authorList>
    </citation>
    <scope>NUCLEOTIDE SEQUENCE [LARGE SCALE GENOMIC DNA]</scope>
    <source>
        <strain evidence="6 7">HannoverDv2000</strain>
    </source>
</reference>
<name>A0A0D8Y5D6_DICVI</name>
<dbReference type="InterPro" id="IPR039789">
    <property type="entry name" value="CYRI"/>
</dbReference>
<dbReference type="EMBL" id="KN716224">
    <property type="protein sequence ID" value="KJH49766.1"/>
    <property type="molecule type" value="Genomic_DNA"/>
</dbReference>
<evidence type="ECO:0000256" key="4">
    <source>
        <dbReference type="ARBA" id="ARBA00023288"/>
    </source>
</evidence>
<feature type="domain" description="CYRIA/CYRIB Rac1 binding" evidence="5">
    <location>
        <begin position="76"/>
        <end position="146"/>
    </location>
</feature>
<dbReference type="STRING" id="29172.A0A0D8Y5D6"/>
<dbReference type="Proteomes" id="UP000053766">
    <property type="component" value="Unassembled WGS sequence"/>
</dbReference>
<dbReference type="PANTHER" id="PTHR12422">
    <property type="entry name" value="GH09096P"/>
    <property type="match status" value="1"/>
</dbReference>
<gene>
    <name evidence="6" type="ORF">DICVIV_04106</name>
</gene>
<comment type="subcellular location">
    <subcellularLocation>
        <location evidence="1">Membrane</location>
        <topology evidence="1">Lipid-anchor</topology>
    </subcellularLocation>
</comment>
<evidence type="ECO:0000313" key="7">
    <source>
        <dbReference type="Proteomes" id="UP000053766"/>
    </source>
</evidence>
<dbReference type="OrthoDB" id="60973at2759"/>
<evidence type="ECO:0000256" key="1">
    <source>
        <dbReference type="ARBA" id="ARBA00004635"/>
    </source>
</evidence>
<sequence>MLESFVFSNVREKRQIYYKVHFNPNILMRFFFKWLTLNVVYKVESRLFASIILSSLNADMILVLFYQQSISPGDSVTVCRYMVGSSEICARITEATRLFCIRTMVGCLILFDHIDENGAFVRDSPINVRAVVNIVKEQTQPPQVSILYTLFVYAYFNISILS</sequence>
<dbReference type="AlphaFoldDB" id="A0A0D8Y5D6"/>
<dbReference type="GO" id="GO:0016020">
    <property type="term" value="C:membrane"/>
    <property type="evidence" value="ECO:0007669"/>
    <property type="project" value="UniProtKB-SubCell"/>
</dbReference>
<evidence type="ECO:0000259" key="5">
    <source>
        <dbReference type="Pfam" id="PF07159"/>
    </source>
</evidence>
<organism evidence="6 7">
    <name type="scientific">Dictyocaulus viviparus</name>
    <name type="common">Bovine lungworm</name>
    <dbReference type="NCBI Taxonomy" id="29172"/>
    <lineage>
        <taxon>Eukaryota</taxon>
        <taxon>Metazoa</taxon>
        <taxon>Ecdysozoa</taxon>
        <taxon>Nematoda</taxon>
        <taxon>Chromadorea</taxon>
        <taxon>Rhabditida</taxon>
        <taxon>Rhabditina</taxon>
        <taxon>Rhabditomorpha</taxon>
        <taxon>Strongyloidea</taxon>
        <taxon>Metastrongylidae</taxon>
        <taxon>Dictyocaulus</taxon>
    </lineage>
</organism>
<accession>A0A0D8Y5D6</accession>
<dbReference type="InterPro" id="IPR009828">
    <property type="entry name" value="CYRIA/CYRIB_Rac1-bd"/>
</dbReference>
<keyword evidence="7" id="KW-1185">Reference proteome</keyword>
<keyword evidence="4" id="KW-0449">Lipoprotein</keyword>
<keyword evidence="3" id="KW-0472">Membrane</keyword>
<comment type="similarity">
    <text evidence="2">Belongs to the CYRI family.</text>
</comment>
<protein>
    <recommendedName>
        <fullName evidence="5">CYRIA/CYRIB Rac1 binding domain-containing protein</fullName>
    </recommendedName>
</protein>
<dbReference type="GO" id="GO:0031267">
    <property type="term" value="F:small GTPase binding"/>
    <property type="evidence" value="ECO:0007669"/>
    <property type="project" value="InterPro"/>
</dbReference>
<proteinExistence type="inferred from homology"/>
<dbReference type="Pfam" id="PF07159">
    <property type="entry name" value="CYRIA-B_Rac1-bd"/>
    <property type="match status" value="1"/>
</dbReference>
<evidence type="ECO:0000256" key="2">
    <source>
        <dbReference type="ARBA" id="ARBA00005778"/>
    </source>
</evidence>